<evidence type="ECO:0000313" key="8">
    <source>
        <dbReference type="Proteomes" id="UP001386955"/>
    </source>
</evidence>
<proteinExistence type="inferred from homology"/>
<dbReference type="GO" id="GO:0016020">
    <property type="term" value="C:membrane"/>
    <property type="evidence" value="ECO:0007669"/>
    <property type="project" value="TreeGrafter"/>
</dbReference>
<dbReference type="InterPro" id="IPR005025">
    <property type="entry name" value="FMN_Rdtase-like_dom"/>
</dbReference>
<keyword evidence="8" id="KW-1185">Reference proteome</keyword>
<feature type="domain" description="Flavodoxin-like" evidence="6">
    <location>
        <begin position="1"/>
        <end position="181"/>
    </location>
</feature>
<dbReference type="InterPro" id="IPR029039">
    <property type="entry name" value="Flavoprotein-like_sf"/>
</dbReference>
<reference evidence="7 8" key="1">
    <citation type="submission" date="2024-01" db="EMBL/GenBank/DDBJ databases">
        <title>The genomes of 5 underutilized Papilionoideae crops provide insights into root nodulation and disease resistanc.</title>
        <authorList>
            <person name="Jiang F."/>
        </authorList>
    </citation>
    <scope>NUCLEOTIDE SEQUENCE [LARGE SCALE GENOMIC DNA]</scope>
    <source>
        <strain evidence="7">DUOXIRENSHENG_FW03</strain>
        <tissue evidence="7">Leaves</tissue>
    </source>
</reference>
<dbReference type="PANTHER" id="PTHR30546:SF23">
    <property type="entry name" value="FLAVOPROTEIN-LIKE PROTEIN YCP4-RELATED"/>
    <property type="match status" value="1"/>
</dbReference>
<comment type="cofactor">
    <cofactor evidence="1">
        <name>FMN</name>
        <dbReference type="ChEBI" id="CHEBI:58210"/>
    </cofactor>
</comment>
<dbReference type="EMBL" id="JAYMYS010000002">
    <property type="protein sequence ID" value="KAK7405132.1"/>
    <property type="molecule type" value="Genomic_DNA"/>
</dbReference>
<dbReference type="Gene3D" id="3.40.50.360">
    <property type="match status" value="1"/>
</dbReference>
<name>A0AAN9T1V0_PSOTE</name>
<evidence type="ECO:0000256" key="3">
    <source>
        <dbReference type="ARBA" id="ARBA00012648"/>
    </source>
</evidence>
<dbReference type="PROSITE" id="PS50902">
    <property type="entry name" value="FLAVODOXIN_LIKE"/>
    <property type="match status" value="1"/>
</dbReference>
<evidence type="ECO:0000256" key="5">
    <source>
        <dbReference type="ARBA" id="ARBA00048983"/>
    </source>
</evidence>
<dbReference type="InterPro" id="IPR010089">
    <property type="entry name" value="Flavoprotein_WrbA-like"/>
</dbReference>
<dbReference type="NCBIfam" id="TIGR01755">
    <property type="entry name" value="flav_wrbA"/>
    <property type="match status" value="1"/>
</dbReference>
<comment type="caution">
    <text evidence="7">The sequence shown here is derived from an EMBL/GenBank/DDBJ whole genome shotgun (WGS) entry which is preliminary data.</text>
</comment>
<dbReference type="GO" id="GO:0010181">
    <property type="term" value="F:FMN binding"/>
    <property type="evidence" value="ECO:0007669"/>
    <property type="project" value="InterPro"/>
</dbReference>
<dbReference type="InterPro" id="IPR008254">
    <property type="entry name" value="Flavodoxin/NO_synth"/>
</dbReference>
<dbReference type="SUPFAM" id="SSF52218">
    <property type="entry name" value="Flavoproteins"/>
    <property type="match status" value="1"/>
</dbReference>
<organism evidence="7 8">
    <name type="scientific">Psophocarpus tetragonolobus</name>
    <name type="common">Winged bean</name>
    <name type="synonym">Dolichos tetragonolobus</name>
    <dbReference type="NCBI Taxonomy" id="3891"/>
    <lineage>
        <taxon>Eukaryota</taxon>
        <taxon>Viridiplantae</taxon>
        <taxon>Streptophyta</taxon>
        <taxon>Embryophyta</taxon>
        <taxon>Tracheophyta</taxon>
        <taxon>Spermatophyta</taxon>
        <taxon>Magnoliopsida</taxon>
        <taxon>eudicotyledons</taxon>
        <taxon>Gunneridae</taxon>
        <taxon>Pentapetalae</taxon>
        <taxon>rosids</taxon>
        <taxon>fabids</taxon>
        <taxon>Fabales</taxon>
        <taxon>Fabaceae</taxon>
        <taxon>Papilionoideae</taxon>
        <taxon>50 kb inversion clade</taxon>
        <taxon>NPAAA clade</taxon>
        <taxon>indigoferoid/millettioid clade</taxon>
        <taxon>Phaseoleae</taxon>
        <taxon>Psophocarpus</taxon>
    </lineage>
</organism>
<dbReference type="Proteomes" id="UP001386955">
    <property type="component" value="Unassembled WGS sequence"/>
</dbReference>
<comment type="similarity">
    <text evidence="2">Belongs to the WrbA family.</text>
</comment>
<accession>A0AAN9T1V0</accession>
<protein>
    <recommendedName>
        <fullName evidence="3">NAD(P)H dehydrogenase (quinone)</fullName>
        <ecNumber evidence="3">1.6.5.2</ecNumber>
    </recommendedName>
</protein>
<dbReference type="PANTHER" id="PTHR30546">
    <property type="entry name" value="FLAVODOXIN-RELATED PROTEIN WRBA-RELATED"/>
    <property type="match status" value="1"/>
</dbReference>
<dbReference type="FunFam" id="3.40.50.360:FF:000001">
    <property type="entry name" value="NAD(P)H dehydrogenase (Quinone) FQR1-like"/>
    <property type="match status" value="1"/>
</dbReference>
<sequence>MYGHEETLAHEITRGLNTVEGVEGTMWQVPETLLDEELERLNAPPKSDVSNIHPFSLPAADGFIFGFPTKFGLMASQFKAFLDSAHYLWKTQMLAGKPAGLFYSTNCQGGGQETAPFTAITQLVHHGMIFVPTGYTFGGGMYQMKELKGGSPYGAGTYTGNGSRQPTKLELEHAFHQGKYFAKFAKKLKQETNPDDPFDFLDHRGY</sequence>
<gene>
    <name evidence="7" type="ORF">VNO78_06330</name>
</gene>
<dbReference type="Pfam" id="PF03358">
    <property type="entry name" value="FMN_red"/>
    <property type="match status" value="1"/>
</dbReference>
<dbReference type="GO" id="GO:0003955">
    <property type="term" value="F:NAD(P)H dehydrogenase (quinone) activity"/>
    <property type="evidence" value="ECO:0007669"/>
    <property type="project" value="UniProtKB-EC"/>
</dbReference>
<evidence type="ECO:0000256" key="4">
    <source>
        <dbReference type="ARBA" id="ARBA00047678"/>
    </source>
</evidence>
<comment type="catalytic activity">
    <reaction evidence="5">
        <text>a quinone + NADPH + H(+) = a quinol + NADP(+)</text>
        <dbReference type="Rhea" id="RHEA:46164"/>
        <dbReference type="ChEBI" id="CHEBI:15378"/>
        <dbReference type="ChEBI" id="CHEBI:24646"/>
        <dbReference type="ChEBI" id="CHEBI:57783"/>
        <dbReference type="ChEBI" id="CHEBI:58349"/>
        <dbReference type="ChEBI" id="CHEBI:132124"/>
        <dbReference type="EC" id="1.6.5.2"/>
    </reaction>
</comment>
<evidence type="ECO:0000313" key="7">
    <source>
        <dbReference type="EMBL" id="KAK7405132.1"/>
    </source>
</evidence>
<dbReference type="AlphaFoldDB" id="A0AAN9T1V0"/>
<dbReference type="EC" id="1.6.5.2" evidence="3"/>
<dbReference type="NCBIfam" id="NF002999">
    <property type="entry name" value="PRK03767.1"/>
    <property type="match status" value="1"/>
</dbReference>
<evidence type="ECO:0000256" key="2">
    <source>
        <dbReference type="ARBA" id="ARBA00006961"/>
    </source>
</evidence>
<evidence type="ECO:0000256" key="1">
    <source>
        <dbReference type="ARBA" id="ARBA00001917"/>
    </source>
</evidence>
<comment type="catalytic activity">
    <reaction evidence="4">
        <text>a quinone + NADH + H(+) = a quinol + NAD(+)</text>
        <dbReference type="Rhea" id="RHEA:46160"/>
        <dbReference type="ChEBI" id="CHEBI:15378"/>
        <dbReference type="ChEBI" id="CHEBI:24646"/>
        <dbReference type="ChEBI" id="CHEBI:57540"/>
        <dbReference type="ChEBI" id="CHEBI:57945"/>
        <dbReference type="ChEBI" id="CHEBI:132124"/>
        <dbReference type="EC" id="1.6.5.2"/>
    </reaction>
</comment>
<evidence type="ECO:0000259" key="6">
    <source>
        <dbReference type="PROSITE" id="PS50902"/>
    </source>
</evidence>